<dbReference type="SUPFAM" id="SSF54427">
    <property type="entry name" value="NTF2-like"/>
    <property type="match status" value="1"/>
</dbReference>
<dbReference type="InterPro" id="IPR032710">
    <property type="entry name" value="NTF2-like_dom_sf"/>
</dbReference>
<organism evidence="1 2">
    <name type="scientific">Dokdonia pacifica</name>
    <dbReference type="NCBI Taxonomy" id="1627892"/>
    <lineage>
        <taxon>Bacteria</taxon>
        <taxon>Pseudomonadati</taxon>
        <taxon>Bacteroidota</taxon>
        <taxon>Flavobacteriia</taxon>
        <taxon>Flavobacteriales</taxon>
        <taxon>Flavobacteriaceae</taxon>
        <taxon>Dokdonia</taxon>
    </lineage>
</organism>
<dbReference type="AlphaFoldDB" id="A0A239C1W9"/>
<dbReference type="RefSeq" id="WP_089373069.1">
    <property type="nucleotide sequence ID" value="NZ_BMEP01000004.1"/>
</dbReference>
<evidence type="ECO:0000313" key="2">
    <source>
        <dbReference type="Proteomes" id="UP000198379"/>
    </source>
</evidence>
<dbReference type="EMBL" id="FZNY01000007">
    <property type="protein sequence ID" value="SNS13892.1"/>
    <property type="molecule type" value="Genomic_DNA"/>
</dbReference>
<reference evidence="1 2" key="1">
    <citation type="submission" date="2017-06" db="EMBL/GenBank/DDBJ databases">
        <authorList>
            <person name="Kim H.J."/>
            <person name="Triplett B.A."/>
        </authorList>
    </citation>
    <scope>NUCLEOTIDE SEQUENCE [LARGE SCALE GENOMIC DNA]</scope>
    <source>
        <strain evidence="1 2">DSM 25597</strain>
    </source>
</reference>
<dbReference type="Proteomes" id="UP000198379">
    <property type="component" value="Unassembled WGS sequence"/>
</dbReference>
<protein>
    <submittedName>
        <fullName evidence="1">Uncharacterized protein</fullName>
    </submittedName>
</protein>
<dbReference type="OrthoDB" id="1357763at2"/>
<gene>
    <name evidence="1" type="ORF">SAMN06265376_10766</name>
</gene>
<accession>A0A239C1W9</accession>
<evidence type="ECO:0000313" key="1">
    <source>
        <dbReference type="EMBL" id="SNS13892.1"/>
    </source>
</evidence>
<dbReference type="Gene3D" id="3.10.450.50">
    <property type="match status" value="1"/>
</dbReference>
<sequence length="258" mass="29039">MTIYKSIIIALFIPFLSLAQVQQDSELFLELQKMDALLFEEGFNNCSKEAMETALSEDLEFFHDKGGVTKGKETFITSFITNMCDENKKPIRKLVPNSLSVFPLRKNGVLYGAIQKGVHEFFIKESGKELYKTEVSQFTHLWLKEDTGWKISRVLSYDHKAPEINTNGIKVATKLLASYAGNYKAPQTGNIIISIKDNVMHLDAGKMQADLVAKSTNTFAHPQAPIALKFIAREDGSIEKFIVLENGKNVEEAIRIEK</sequence>
<proteinExistence type="predicted"/>
<name>A0A239C1W9_9FLAO</name>
<keyword evidence="2" id="KW-1185">Reference proteome</keyword>